<organism evidence="2 3">
    <name type="scientific">Acetobacter tropicalis</name>
    <dbReference type="NCBI Taxonomy" id="104102"/>
    <lineage>
        <taxon>Bacteria</taxon>
        <taxon>Pseudomonadati</taxon>
        <taxon>Pseudomonadota</taxon>
        <taxon>Alphaproteobacteria</taxon>
        <taxon>Acetobacterales</taxon>
        <taxon>Acetobacteraceae</taxon>
        <taxon>Acetobacter</taxon>
    </lineage>
</organism>
<evidence type="ECO:0000313" key="3">
    <source>
        <dbReference type="Proteomes" id="UP000075411"/>
    </source>
</evidence>
<accession>A0A149U792</accession>
<dbReference type="EMBL" id="LHZT01000066">
    <property type="protein sequence ID" value="KXV61294.1"/>
    <property type="molecule type" value="Genomic_DNA"/>
</dbReference>
<dbReference type="AlphaFoldDB" id="A0A149U792"/>
<proteinExistence type="predicted"/>
<evidence type="ECO:0000313" key="2">
    <source>
        <dbReference type="EMBL" id="KXV61294.1"/>
    </source>
</evidence>
<comment type="caution">
    <text evidence="2">The sequence shown here is derived from an EMBL/GenBank/DDBJ whole genome shotgun (WGS) entry which is preliminary data.</text>
</comment>
<evidence type="ECO:0000256" key="1">
    <source>
        <dbReference type="SAM" id="MobiDB-lite"/>
    </source>
</evidence>
<feature type="region of interest" description="Disordered" evidence="1">
    <location>
        <begin position="1"/>
        <end position="20"/>
    </location>
</feature>
<reference evidence="2 3" key="1">
    <citation type="submission" date="2015-06" db="EMBL/GenBank/DDBJ databases">
        <title>Improved classification and identification of acetic acid bacteria using matrix-assisted laser desorption/ionization time-of-flight mass spectrometry; Gluconobacter nephelii and Gluconobacter uchimurae are later heterotypic synonyms of Gluconobacter japonicus and Gluconobacter oxydans, respectively.</title>
        <authorList>
            <person name="Li L."/>
            <person name="Cleenwerck I."/>
            <person name="De Vuyst L."/>
            <person name="Vandamme P."/>
        </authorList>
    </citation>
    <scope>NUCLEOTIDE SEQUENCE [LARGE SCALE GENOMIC DNA]</scope>
    <source>
        <strain evidence="2 3">LMG 1663</strain>
    </source>
</reference>
<sequence>MGLPSRGPGDGGDRLPPFRPVPLLYTRYNKGLAREKCKNSPEKFPFSTKKPLAKNRIKAPAFRSTCQRQGERQRSDAFRPDTFRSAGNAAQV</sequence>
<feature type="compositionally biased region" description="Basic and acidic residues" evidence="1">
    <location>
        <begin position="69"/>
        <end position="82"/>
    </location>
</feature>
<name>A0A149U792_9PROT</name>
<protein>
    <submittedName>
        <fullName evidence="2">Uncharacterized protein</fullName>
    </submittedName>
</protein>
<dbReference type="Proteomes" id="UP000075411">
    <property type="component" value="Unassembled WGS sequence"/>
</dbReference>
<gene>
    <name evidence="2" type="ORF">AD947_00910</name>
</gene>
<feature type="region of interest" description="Disordered" evidence="1">
    <location>
        <begin position="62"/>
        <end position="92"/>
    </location>
</feature>